<dbReference type="AlphaFoldDB" id="A0A507EUW2"/>
<proteinExistence type="predicted"/>
<dbReference type="PANTHER" id="PTHR42912:SF83">
    <property type="entry name" value="METHYLTRANSFERASE TYPE 11 DOMAIN-CONTAINING PROTEIN"/>
    <property type="match status" value="1"/>
</dbReference>
<dbReference type="Pfam" id="PF08242">
    <property type="entry name" value="Methyltransf_12"/>
    <property type="match status" value="1"/>
</dbReference>
<accession>A0A507EUW2</accession>
<dbReference type="SUPFAM" id="SSF53335">
    <property type="entry name" value="S-adenosyl-L-methionine-dependent methyltransferases"/>
    <property type="match status" value="1"/>
</dbReference>
<protein>
    <recommendedName>
        <fullName evidence="1">Methyltransferase type 12 domain-containing protein</fullName>
    </recommendedName>
</protein>
<dbReference type="InterPro" id="IPR029063">
    <property type="entry name" value="SAM-dependent_MTases_sf"/>
</dbReference>
<evidence type="ECO:0000313" key="3">
    <source>
        <dbReference type="Proteomes" id="UP000320333"/>
    </source>
</evidence>
<reference evidence="2 3" key="1">
    <citation type="journal article" date="2019" name="Sci. Rep.">
        <title>Comparative genomics of chytrid fungi reveal insights into the obligate biotrophic and pathogenic lifestyle of Synchytrium endobioticum.</title>
        <authorList>
            <person name="van de Vossenberg B.T.L.H."/>
            <person name="Warris S."/>
            <person name="Nguyen H.D.T."/>
            <person name="van Gent-Pelzer M.P.E."/>
            <person name="Joly D.L."/>
            <person name="van de Geest H.C."/>
            <person name="Bonants P.J.M."/>
            <person name="Smith D.S."/>
            <person name="Levesque C.A."/>
            <person name="van der Lee T.A.J."/>
        </authorList>
    </citation>
    <scope>NUCLEOTIDE SEQUENCE [LARGE SCALE GENOMIC DNA]</scope>
    <source>
        <strain evidence="2 3">CBS 675.73</strain>
    </source>
</reference>
<evidence type="ECO:0000313" key="2">
    <source>
        <dbReference type="EMBL" id="TPX67026.1"/>
    </source>
</evidence>
<dbReference type="Proteomes" id="UP000320333">
    <property type="component" value="Unassembled WGS sequence"/>
</dbReference>
<dbReference type="InterPro" id="IPR050508">
    <property type="entry name" value="Methyltransf_Superfamily"/>
</dbReference>
<dbReference type="OrthoDB" id="416496at2759"/>
<comment type="caution">
    <text evidence="2">The sequence shown here is derived from an EMBL/GenBank/DDBJ whole genome shotgun (WGS) entry which is preliminary data.</text>
</comment>
<dbReference type="PANTHER" id="PTHR42912">
    <property type="entry name" value="METHYLTRANSFERASE"/>
    <property type="match status" value="1"/>
</dbReference>
<dbReference type="STRING" id="246404.A0A507EUW2"/>
<dbReference type="Gene3D" id="3.40.50.150">
    <property type="entry name" value="Vaccinia Virus protein VP39"/>
    <property type="match status" value="1"/>
</dbReference>
<gene>
    <name evidence="2" type="ORF">CcCBS67573_g07632</name>
</gene>
<feature type="domain" description="Methyltransferase type 12" evidence="1">
    <location>
        <begin position="93"/>
        <end position="200"/>
    </location>
</feature>
<dbReference type="GO" id="GO:0008168">
    <property type="term" value="F:methyltransferase activity"/>
    <property type="evidence" value="ECO:0007669"/>
    <property type="project" value="TreeGrafter"/>
</dbReference>
<evidence type="ECO:0000259" key="1">
    <source>
        <dbReference type="Pfam" id="PF08242"/>
    </source>
</evidence>
<dbReference type="CDD" id="cd02440">
    <property type="entry name" value="AdoMet_MTases"/>
    <property type="match status" value="1"/>
</dbReference>
<sequence length="271" mass="30304">MNRSRAPLIMCGVFAYCSSAYLGFHLYKVYKLPTPPTTIADPTHQRISTCTHNHGLFSAMADRYDDEIGWDEWLMGLERRRKRAVERCNGLVLETAAGTGRNLSHFANNTATQSLTLTDASAPMLQQAFQLLKAISKDAPSTSSTMPPVKFSVLDTNGTIPPENVNHFDTVLDTFGLCSMQDPAKSLENMREMLKSGGKLVLLEHGRSNFPFFSEWINAALDKTAQFHADWWGCWWNRDLEAVVRGVGGLKIESVERFHFGTTIEIVAVKE</sequence>
<organism evidence="2 3">
    <name type="scientific">Chytriomyces confervae</name>
    <dbReference type="NCBI Taxonomy" id="246404"/>
    <lineage>
        <taxon>Eukaryota</taxon>
        <taxon>Fungi</taxon>
        <taxon>Fungi incertae sedis</taxon>
        <taxon>Chytridiomycota</taxon>
        <taxon>Chytridiomycota incertae sedis</taxon>
        <taxon>Chytridiomycetes</taxon>
        <taxon>Chytridiales</taxon>
        <taxon>Chytriomycetaceae</taxon>
        <taxon>Chytriomyces</taxon>
    </lineage>
</organism>
<keyword evidence="3" id="KW-1185">Reference proteome</keyword>
<dbReference type="EMBL" id="QEAP01000416">
    <property type="protein sequence ID" value="TPX67026.1"/>
    <property type="molecule type" value="Genomic_DNA"/>
</dbReference>
<name>A0A507EUW2_9FUNG</name>
<dbReference type="InterPro" id="IPR013217">
    <property type="entry name" value="Methyltransf_12"/>
</dbReference>